<feature type="domain" description="Metallo-beta-lactamase" evidence="1">
    <location>
        <begin position="263"/>
        <end position="433"/>
    </location>
</feature>
<dbReference type="InterPro" id="IPR001279">
    <property type="entry name" value="Metallo-B-lactamas"/>
</dbReference>
<dbReference type="SUPFAM" id="SSF56281">
    <property type="entry name" value="Metallo-hydrolase/oxidoreductase"/>
    <property type="match status" value="1"/>
</dbReference>
<dbReference type="InterPro" id="IPR041141">
    <property type="entry name" value="CmlA_N"/>
</dbReference>
<dbReference type="eggNOG" id="COG2220">
    <property type="taxonomic scope" value="Bacteria"/>
</dbReference>
<dbReference type="SMART" id="SM00849">
    <property type="entry name" value="Lactamase_B"/>
    <property type="match status" value="1"/>
</dbReference>
<dbReference type="Pfam" id="PF18456">
    <property type="entry name" value="CmlA_N"/>
    <property type="match status" value="1"/>
</dbReference>
<dbReference type="STRING" id="1223523.H340_07166"/>
<dbReference type="Gene3D" id="3.60.15.10">
    <property type="entry name" value="Ribonuclease Z/Hydroxyacylglutathione hydrolase-like"/>
    <property type="match status" value="1"/>
</dbReference>
<name>M3CB58_STRM1</name>
<organism evidence="2 3">
    <name type="scientific">Streptomyces mobaraensis (strain ATCC 29032 / DSM 40847 / JCM 4168 / NBRC 13819 / NCIMB 11159 / IPCR 16-22)</name>
    <dbReference type="NCBI Taxonomy" id="1223523"/>
    <lineage>
        <taxon>Bacteria</taxon>
        <taxon>Bacillati</taxon>
        <taxon>Actinomycetota</taxon>
        <taxon>Actinomycetes</taxon>
        <taxon>Kitasatosporales</taxon>
        <taxon>Streptomycetaceae</taxon>
        <taxon>Streptomyces</taxon>
    </lineage>
</organism>
<comment type="caution">
    <text evidence="2">The sequence shown here is derived from an EMBL/GenBank/DDBJ whole genome shotgun (WGS) entry which is preliminary data.</text>
</comment>
<dbReference type="PATRIC" id="fig|1223523.3.peg.1469"/>
<accession>M3CB58</accession>
<dbReference type="AlphaFoldDB" id="M3CB58"/>
<protein>
    <recommendedName>
        <fullName evidence="1">Metallo-beta-lactamase domain-containing protein</fullName>
    </recommendedName>
</protein>
<dbReference type="RefSeq" id="WP_004941248.1">
    <property type="nucleotide sequence ID" value="NZ_AORZ01000014.1"/>
</dbReference>
<evidence type="ECO:0000313" key="3">
    <source>
        <dbReference type="Proteomes" id="UP000011740"/>
    </source>
</evidence>
<reference evidence="2 3" key="1">
    <citation type="journal article" date="2013" name="Genome Announc.">
        <title>Whole-Genome Shotgun Assembly and Analysis of the Genome of Streptomyces mobaraensis DSM 40847, a Strain for Industrial Production of Microbial Transglutaminase.</title>
        <authorList>
            <person name="Yang H."/>
            <person name="He T."/>
            <person name="Wu W."/>
            <person name="Zhu W."/>
            <person name="Lu B."/>
            <person name="Sun W."/>
        </authorList>
    </citation>
    <scope>NUCLEOTIDE SEQUENCE [LARGE SCALE GENOMIC DNA]</scope>
    <source>
        <strain evidence="2 3">DSM 40847</strain>
    </source>
</reference>
<proteinExistence type="predicted"/>
<dbReference type="PANTHER" id="PTHR43546">
    <property type="entry name" value="UPF0173 METAL-DEPENDENT HYDROLASE MJ1163-RELATED"/>
    <property type="match status" value="1"/>
</dbReference>
<dbReference type="EMBL" id="AORZ01000014">
    <property type="protein sequence ID" value="EMF01216.1"/>
    <property type="molecule type" value="Genomic_DNA"/>
</dbReference>
<gene>
    <name evidence="2" type="ORF">H340_07166</name>
</gene>
<dbReference type="InterPro" id="IPR050114">
    <property type="entry name" value="UPF0173_UPF0282_UlaG_hydrolase"/>
</dbReference>
<evidence type="ECO:0000259" key="1">
    <source>
        <dbReference type="SMART" id="SM00849"/>
    </source>
</evidence>
<dbReference type="Pfam" id="PF12706">
    <property type="entry name" value="Lactamase_B_2"/>
    <property type="match status" value="1"/>
</dbReference>
<evidence type="ECO:0000313" key="2">
    <source>
        <dbReference type="EMBL" id="EMF01216.1"/>
    </source>
</evidence>
<sequence>MSAPHPSPRLVSLRPDVVAEPLIDRWYAWSHLLSPATAARNIARRHLPIMTSYLKAPAVHRRSARTPALAGGPFMDLDGDRSADVEELIGTTRRRAARLLALDAAVDALQDLLADADPRMPLEQLYPQVPEPLKGYVELVYDLRGNASFRLIEALLYRSDYAAPDGQSLALSPLRADRRPFVLSTPRLDADDRTVLPVAFDHPGLDVMFSTTRSPRPFGEIAEALELGPDTAAALAPFFTPADASAAAPPREPVGAPRLRYLGHACVLAENAHGCLLVDPLLPPEFPGAGPRLADGDLPDRIDHVLITHGHQDHLVLETLLRLRHRIGTIVVPRSDAGSLQDPSPRLALEAAGFPRVIELGELQETETPVGRITAVPFFGEHGDLAISAKTAWLLEAGGRTVLFAADTATVDPDAYAHVRRAVGRVDVLFLGMECEGAPLTWLYGPLFTPEPDREVAARRRLNGNDDRGAAALAEAMGCGRAYVYAMGHEPWVWYLTTTTFDEAAVPVRAAERFVAACRARGIEARRLHGSCDLPW</sequence>
<dbReference type="Proteomes" id="UP000011740">
    <property type="component" value="Unassembled WGS sequence"/>
</dbReference>
<dbReference type="InterPro" id="IPR036866">
    <property type="entry name" value="RibonucZ/Hydroxyglut_hydro"/>
</dbReference>